<keyword evidence="2" id="KW-0813">Transport</keyword>
<keyword evidence="3" id="KW-0547">Nucleotide-binding</keyword>
<dbReference type="Gene3D" id="3.40.50.300">
    <property type="entry name" value="P-loop containing nucleotide triphosphate hydrolases"/>
    <property type="match status" value="1"/>
</dbReference>
<comment type="similarity">
    <text evidence="1">Belongs to the ABC transporter superfamily.</text>
</comment>
<dbReference type="CDD" id="cd03230">
    <property type="entry name" value="ABC_DR_subfamily_A"/>
    <property type="match status" value="1"/>
</dbReference>
<reference evidence="6 7" key="1">
    <citation type="submission" date="2021-02" db="EMBL/GenBank/DDBJ databases">
        <authorList>
            <person name="Han P."/>
        </authorList>
    </citation>
    <scope>NUCLEOTIDE SEQUENCE [LARGE SCALE GENOMIC DNA]</scope>
    <source>
        <strain evidence="6">Candidatus Nitrospira sp. ZN2</strain>
    </source>
</reference>
<name>A0ABM8RFX1_9BACT</name>
<dbReference type="PANTHER" id="PTHR43335">
    <property type="entry name" value="ABC TRANSPORTER, ATP-BINDING PROTEIN"/>
    <property type="match status" value="1"/>
</dbReference>
<dbReference type="PROSITE" id="PS00211">
    <property type="entry name" value="ABC_TRANSPORTER_1"/>
    <property type="match status" value="1"/>
</dbReference>
<dbReference type="InterPro" id="IPR003439">
    <property type="entry name" value="ABC_transporter-like_ATP-bd"/>
</dbReference>
<dbReference type="InterPro" id="IPR027417">
    <property type="entry name" value="P-loop_NTPase"/>
</dbReference>
<feature type="domain" description="ABC transporter" evidence="5">
    <location>
        <begin position="4"/>
        <end position="239"/>
    </location>
</feature>
<accession>A0ABM8RFX1</accession>
<evidence type="ECO:0000256" key="3">
    <source>
        <dbReference type="ARBA" id="ARBA00022741"/>
    </source>
</evidence>
<organism evidence="6 7">
    <name type="scientific">Nitrospira defluvii</name>
    <dbReference type="NCBI Taxonomy" id="330214"/>
    <lineage>
        <taxon>Bacteria</taxon>
        <taxon>Pseudomonadati</taxon>
        <taxon>Nitrospirota</taxon>
        <taxon>Nitrospiria</taxon>
        <taxon>Nitrospirales</taxon>
        <taxon>Nitrospiraceae</taxon>
        <taxon>Nitrospira</taxon>
    </lineage>
</organism>
<dbReference type="Pfam" id="PF00005">
    <property type="entry name" value="ABC_tran"/>
    <property type="match status" value="1"/>
</dbReference>
<gene>
    <name evidence="6" type="ORF">NSPZN2_30145</name>
</gene>
<evidence type="ECO:0000259" key="5">
    <source>
        <dbReference type="PROSITE" id="PS50893"/>
    </source>
</evidence>
<protein>
    <submittedName>
        <fullName evidence="6">ABC transporter</fullName>
    </submittedName>
</protein>
<dbReference type="InterPro" id="IPR003593">
    <property type="entry name" value="AAA+_ATPase"/>
</dbReference>
<evidence type="ECO:0000256" key="4">
    <source>
        <dbReference type="ARBA" id="ARBA00022840"/>
    </source>
</evidence>
<dbReference type="Proteomes" id="UP000675880">
    <property type="component" value="Unassembled WGS sequence"/>
</dbReference>
<comment type="caution">
    <text evidence="6">The sequence shown here is derived from an EMBL/GenBank/DDBJ whole genome shotgun (WGS) entry which is preliminary data.</text>
</comment>
<evidence type="ECO:0000256" key="2">
    <source>
        <dbReference type="ARBA" id="ARBA00022448"/>
    </source>
</evidence>
<dbReference type="SMART" id="SM00382">
    <property type="entry name" value="AAA"/>
    <property type="match status" value="1"/>
</dbReference>
<proteinExistence type="inferred from homology"/>
<evidence type="ECO:0000313" key="7">
    <source>
        <dbReference type="Proteomes" id="UP000675880"/>
    </source>
</evidence>
<sequence length="323" mass="35482">MDDIVTEHLSKSYASGWPGRPPFVALDSLSLVVRRGEIFGFLGPNGAGKTTTLKILLGLVRATSGQAYLLGQPAGDVATRRRIGFLPESPYFYDYLTAEEFLGFYGQLAGLDRTAINQRVTDLLGLVGLTEARSRQLRKFSKGMLQRVGLAQALIHDPELIILDEPMTGLDPVGRKQVRDLILSLRDCGKTVFFSTHILHDVEMICDRVGIVMKGRLVASGRVEELVRQDHTQSVEVVCQQLKVEGNAFIHSLATRVLQQGQQCLIVLPSPDAVDAIVGEIRRQGGRLLSVTPHKASLEDLFFQEATQQASRPLPHMTSGRAS</sequence>
<keyword evidence="7" id="KW-1185">Reference proteome</keyword>
<dbReference type="InterPro" id="IPR017871">
    <property type="entry name" value="ABC_transporter-like_CS"/>
</dbReference>
<evidence type="ECO:0000313" key="6">
    <source>
        <dbReference type="EMBL" id="CAE6750454.1"/>
    </source>
</evidence>
<dbReference type="EMBL" id="CAJNBJ010000016">
    <property type="protein sequence ID" value="CAE6750454.1"/>
    <property type="molecule type" value="Genomic_DNA"/>
</dbReference>
<keyword evidence="4" id="KW-0067">ATP-binding</keyword>
<dbReference type="SUPFAM" id="SSF52540">
    <property type="entry name" value="P-loop containing nucleoside triphosphate hydrolases"/>
    <property type="match status" value="1"/>
</dbReference>
<dbReference type="PROSITE" id="PS50893">
    <property type="entry name" value="ABC_TRANSPORTER_2"/>
    <property type="match status" value="1"/>
</dbReference>
<evidence type="ECO:0000256" key="1">
    <source>
        <dbReference type="ARBA" id="ARBA00005417"/>
    </source>
</evidence>
<dbReference type="RefSeq" id="WP_213042349.1">
    <property type="nucleotide sequence ID" value="NZ_CAJNBJ010000016.1"/>
</dbReference>